<proteinExistence type="predicted"/>
<keyword evidence="1" id="KW-0732">Signal</keyword>
<keyword evidence="3" id="KW-1185">Reference proteome</keyword>
<gene>
    <name evidence="2" type="ORF">FV141_14430</name>
</gene>
<organism evidence="2 3">
    <name type="scientific">Dermacoccus abyssi</name>
    <dbReference type="NCBI Taxonomy" id="322596"/>
    <lineage>
        <taxon>Bacteria</taxon>
        <taxon>Bacillati</taxon>
        <taxon>Actinomycetota</taxon>
        <taxon>Actinomycetes</taxon>
        <taxon>Micrococcales</taxon>
        <taxon>Dermacoccaceae</taxon>
        <taxon>Dermacoccus</taxon>
    </lineage>
</organism>
<accession>A0ABX5ZDH6</accession>
<dbReference type="Proteomes" id="UP000323565">
    <property type="component" value="Plasmid unnamed"/>
</dbReference>
<evidence type="ECO:0000256" key="1">
    <source>
        <dbReference type="SAM" id="SignalP"/>
    </source>
</evidence>
<sequence>MKKPWTTVSAVSGALIVAGTMAPAAQANSFNGRFGPVQTYGYNDAADSFCVDSRIDPHWISATLTPVSRSGPTRTVTAQGGSWNCTSLSRAYEDTRYRAVITGDGGGTRTVYFYS</sequence>
<evidence type="ECO:0000313" key="2">
    <source>
        <dbReference type="EMBL" id="QEH94816.1"/>
    </source>
</evidence>
<feature type="chain" id="PRO_5047073479" evidence="1">
    <location>
        <begin position="28"/>
        <end position="115"/>
    </location>
</feature>
<name>A0ABX5ZDH6_9MICO</name>
<reference evidence="2 3" key="1">
    <citation type="submission" date="2019-08" db="EMBL/GenBank/DDBJ databases">
        <title>Dermacoccus abyssi strain HZAU 226, whole genome Nanopore sequencing project.</title>
        <authorList>
            <person name="Guo A."/>
            <person name="Zhang X."/>
            <person name="Ruan Y."/>
            <person name="Liu W."/>
            <person name="Chen Q."/>
            <person name="Gu L."/>
        </authorList>
    </citation>
    <scope>NUCLEOTIDE SEQUENCE [LARGE SCALE GENOMIC DNA]</scope>
    <source>
        <strain evidence="2 3">HZAU 226</strain>
        <plasmid evidence="2 3">unnamed</plasmid>
    </source>
</reference>
<keyword evidence="2" id="KW-0614">Plasmid</keyword>
<evidence type="ECO:0000313" key="3">
    <source>
        <dbReference type="Proteomes" id="UP000323565"/>
    </source>
</evidence>
<dbReference type="EMBL" id="CP043032">
    <property type="protein sequence ID" value="QEH94816.1"/>
    <property type="molecule type" value="Genomic_DNA"/>
</dbReference>
<geneLocation type="plasmid" evidence="2 3">
    <name>unnamed</name>
</geneLocation>
<feature type="signal peptide" evidence="1">
    <location>
        <begin position="1"/>
        <end position="27"/>
    </location>
</feature>
<protein>
    <submittedName>
        <fullName evidence="2">Uncharacterized protein</fullName>
    </submittedName>
</protein>